<dbReference type="PANTHER" id="PTHR46060:SF1">
    <property type="entry name" value="MARINER MOS1 TRANSPOSASE-LIKE PROTEIN"/>
    <property type="match status" value="1"/>
</dbReference>
<dbReference type="Gene3D" id="3.30.420.10">
    <property type="entry name" value="Ribonuclease H-like superfamily/Ribonuclease H"/>
    <property type="match status" value="1"/>
</dbReference>
<comment type="caution">
    <text evidence="1">The sequence shown here is derived from an EMBL/GenBank/DDBJ whole genome shotgun (WGS) entry which is preliminary data.</text>
</comment>
<evidence type="ECO:0008006" key="3">
    <source>
        <dbReference type="Google" id="ProtNLM"/>
    </source>
</evidence>
<name>A0ABQ8TYC4_PERAM</name>
<evidence type="ECO:0000313" key="1">
    <source>
        <dbReference type="EMBL" id="KAJ4450514.1"/>
    </source>
</evidence>
<sequence length="341" mass="39402">MFIVAYDIDGVILHHAVPPRQTVNADYYCRFLQHHLCPALRRKRRHLGVQNPIILHDNAKSHTTAAVKDLLRRWQWEILEHPPYSPDMIHAITSIEDLALSIQHVNLRWKEVSHDDKLWKNAIFEPGDTLTDEDVVQHLKNMPALRAFSATQGTKMKLLIDTLCNSCREVQRLDLHKTYMLRTMSAQLQSAQLLGQCKSLTTLSFDGSHGYVVKGMLEPVADGCPSLQHIHLGYCEFSADDIRYLLEKKKHQLLSFSAKFFFFTGIFKFLSECTKLEHLHIENDNDNLTYDDIHPLKQLTNLKYFALQYFFKYVPFLQHLNVSSCHCLGIPDSRTSVYVAN</sequence>
<protein>
    <recommendedName>
        <fullName evidence="3">Mariner Mos1 transposase</fullName>
    </recommendedName>
</protein>
<gene>
    <name evidence="1" type="ORF">ANN_01941</name>
</gene>
<reference evidence="1 2" key="1">
    <citation type="journal article" date="2022" name="Allergy">
        <title>Genome assembly and annotation of Periplaneta americana reveal a comprehensive cockroach allergen profile.</title>
        <authorList>
            <person name="Wang L."/>
            <person name="Xiong Q."/>
            <person name="Saelim N."/>
            <person name="Wang L."/>
            <person name="Nong W."/>
            <person name="Wan A.T."/>
            <person name="Shi M."/>
            <person name="Liu X."/>
            <person name="Cao Q."/>
            <person name="Hui J.H.L."/>
            <person name="Sookrung N."/>
            <person name="Leung T.F."/>
            <person name="Tungtrongchitr A."/>
            <person name="Tsui S.K.W."/>
        </authorList>
    </citation>
    <scope>NUCLEOTIDE SEQUENCE [LARGE SCALE GENOMIC DNA]</scope>
    <source>
        <strain evidence="1">PWHHKU_190912</strain>
    </source>
</reference>
<dbReference type="PANTHER" id="PTHR46060">
    <property type="entry name" value="MARINER MOS1 TRANSPOSASE-LIKE PROTEIN"/>
    <property type="match status" value="1"/>
</dbReference>
<dbReference type="InterPro" id="IPR036397">
    <property type="entry name" value="RNaseH_sf"/>
</dbReference>
<keyword evidence="2" id="KW-1185">Reference proteome</keyword>
<evidence type="ECO:0000313" key="2">
    <source>
        <dbReference type="Proteomes" id="UP001148838"/>
    </source>
</evidence>
<dbReference type="InterPro" id="IPR032675">
    <property type="entry name" value="LRR_dom_sf"/>
</dbReference>
<accession>A0ABQ8TYC4</accession>
<dbReference type="SUPFAM" id="SSF52047">
    <property type="entry name" value="RNI-like"/>
    <property type="match status" value="1"/>
</dbReference>
<dbReference type="InterPro" id="IPR052709">
    <property type="entry name" value="Transposase-MT_Hybrid"/>
</dbReference>
<organism evidence="1 2">
    <name type="scientific">Periplaneta americana</name>
    <name type="common">American cockroach</name>
    <name type="synonym">Blatta americana</name>
    <dbReference type="NCBI Taxonomy" id="6978"/>
    <lineage>
        <taxon>Eukaryota</taxon>
        <taxon>Metazoa</taxon>
        <taxon>Ecdysozoa</taxon>
        <taxon>Arthropoda</taxon>
        <taxon>Hexapoda</taxon>
        <taxon>Insecta</taxon>
        <taxon>Pterygota</taxon>
        <taxon>Neoptera</taxon>
        <taxon>Polyneoptera</taxon>
        <taxon>Dictyoptera</taxon>
        <taxon>Blattodea</taxon>
        <taxon>Blattoidea</taxon>
        <taxon>Blattidae</taxon>
        <taxon>Blattinae</taxon>
        <taxon>Periplaneta</taxon>
    </lineage>
</organism>
<dbReference type="EMBL" id="JAJSOF020000003">
    <property type="protein sequence ID" value="KAJ4450514.1"/>
    <property type="molecule type" value="Genomic_DNA"/>
</dbReference>
<dbReference type="Proteomes" id="UP001148838">
    <property type="component" value="Unassembled WGS sequence"/>
</dbReference>
<dbReference type="Gene3D" id="3.80.10.10">
    <property type="entry name" value="Ribonuclease Inhibitor"/>
    <property type="match status" value="1"/>
</dbReference>
<proteinExistence type="predicted"/>